<evidence type="ECO:0000313" key="2">
    <source>
        <dbReference type="EMBL" id="PON69515.1"/>
    </source>
</evidence>
<protein>
    <submittedName>
        <fullName evidence="2">Uncharacterized protein</fullName>
    </submittedName>
</protein>
<accession>A0A2P5D8B4</accession>
<keyword evidence="3" id="KW-1185">Reference proteome</keyword>
<name>A0A2P5D8B4_TREOI</name>
<proteinExistence type="predicted"/>
<feature type="region of interest" description="Disordered" evidence="1">
    <location>
        <begin position="1"/>
        <end position="22"/>
    </location>
</feature>
<gene>
    <name evidence="2" type="ORF">TorRG33x02_259410</name>
</gene>
<dbReference type="InParanoid" id="A0A2P5D8B4"/>
<sequence>MSVTCFSFSSPNTGSFAGSLELPKPSAITPTLATEQQESTMDSRQSAKEGNYSGGFHLNFESEYLDQVPLPYTYASPRLLALLSEDSFASHMLQLLRYNHSKF</sequence>
<feature type="compositionally biased region" description="Polar residues" evidence="1">
    <location>
        <begin position="1"/>
        <end position="16"/>
    </location>
</feature>
<dbReference type="EMBL" id="JXTC01000288">
    <property type="protein sequence ID" value="PON69515.1"/>
    <property type="molecule type" value="Genomic_DNA"/>
</dbReference>
<reference evidence="3" key="1">
    <citation type="submission" date="2016-06" db="EMBL/GenBank/DDBJ databases">
        <title>Parallel loss of symbiosis genes in relatives of nitrogen-fixing non-legume Parasponia.</title>
        <authorList>
            <person name="Van Velzen R."/>
            <person name="Holmer R."/>
            <person name="Bu F."/>
            <person name="Rutten L."/>
            <person name="Van Zeijl A."/>
            <person name="Liu W."/>
            <person name="Santuari L."/>
            <person name="Cao Q."/>
            <person name="Sharma T."/>
            <person name="Shen D."/>
            <person name="Roswanjaya Y."/>
            <person name="Wardhani T."/>
            <person name="Kalhor M.S."/>
            <person name="Jansen J."/>
            <person name="Van den Hoogen J."/>
            <person name="Gungor B."/>
            <person name="Hartog M."/>
            <person name="Hontelez J."/>
            <person name="Verver J."/>
            <person name="Yang W.-C."/>
            <person name="Schijlen E."/>
            <person name="Repin R."/>
            <person name="Schilthuizen M."/>
            <person name="Schranz E."/>
            <person name="Heidstra R."/>
            <person name="Miyata K."/>
            <person name="Fedorova E."/>
            <person name="Kohlen W."/>
            <person name="Bisseling T."/>
            <person name="Smit S."/>
            <person name="Geurts R."/>
        </authorList>
    </citation>
    <scope>NUCLEOTIDE SEQUENCE [LARGE SCALE GENOMIC DNA]</scope>
    <source>
        <strain evidence="3">cv. RG33-2</strain>
    </source>
</reference>
<comment type="caution">
    <text evidence="2">The sequence shown here is derived from an EMBL/GenBank/DDBJ whole genome shotgun (WGS) entry which is preliminary data.</text>
</comment>
<evidence type="ECO:0000313" key="3">
    <source>
        <dbReference type="Proteomes" id="UP000237000"/>
    </source>
</evidence>
<evidence type="ECO:0000256" key="1">
    <source>
        <dbReference type="SAM" id="MobiDB-lite"/>
    </source>
</evidence>
<dbReference type="Proteomes" id="UP000237000">
    <property type="component" value="Unassembled WGS sequence"/>
</dbReference>
<dbReference type="AlphaFoldDB" id="A0A2P5D8B4"/>
<organism evidence="2 3">
    <name type="scientific">Trema orientale</name>
    <name type="common">Charcoal tree</name>
    <name type="synonym">Celtis orientalis</name>
    <dbReference type="NCBI Taxonomy" id="63057"/>
    <lineage>
        <taxon>Eukaryota</taxon>
        <taxon>Viridiplantae</taxon>
        <taxon>Streptophyta</taxon>
        <taxon>Embryophyta</taxon>
        <taxon>Tracheophyta</taxon>
        <taxon>Spermatophyta</taxon>
        <taxon>Magnoliopsida</taxon>
        <taxon>eudicotyledons</taxon>
        <taxon>Gunneridae</taxon>
        <taxon>Pentapetalae</taxon>
        <taxon>rosids</taxon>
        <taxon>fabids</taxon>
        <taxon>Rosales</taxon>
        <taxon>Cannabaceae</taxon>
        <taxon>Trema</taxon>
    </lineage>
</organism>